<reference evidence="2 3" key="1">
    <citation type="submission" date="2015-01" db="EMBL/GenBank/DDBJ databases">
        <title>The Genome Sequence of Rhinocladiella mackenzie CBS 650.93.</title>
        <authorList>
            <consortium name="The Broad Institute Genomics Platform"/>
            <person name="Cuomo C."/>
            <person name="de Hoog S."/>
            <person name="Gorbushina A."/>
            <person name="Stielow B."/>
            <person name="Teixiera M."/>
            <person name="Abouelleil A."/>
            <person name="Chapman S.B."/>
            <person name="Priest M."/>
            <person name="Young S.K."/>
            <person name="Wortman J."/>
            <person name="Nusbaum C."/>
            <person name="Birren B."/>
        </authorList>
    </citation>
    <scope>NUCLEOTIDE SEQUENCE [LARGE SCALE GENOMIC DNA]</scope>
    <source>
        <strain evidence="2 3">CBS 650.93</strain>
    </source>
</reference>
<sequence length="297" mass="32206">MPSHVEDQHLGRFDEATIISKVPQNRDKLTANGLETGEGKPTVNDHGWRANLNEDDHAVLALRNLLFDITNQNGGHGGSAIGMSAIGVALYKYIMRYNPSNPNWFDRDRFVLSNGHTAMFLYSLNYLTGYENFTMGELQRYGSAETSGATTICHGHPEIEIPGVEVTTGPLGQGVANSVGLAIASKNLAARFNEPDLGIIQSRVYCTTGDGCLMEGVALEAISLAGHLQLDNLILTYDNNSVTCDGPLAWINSESINDKMRACGWQVLEVADGNFDVQAIVKALEYAKALTGKTCLR</sequence>
<dbReference type="SUPFAM" id="SSF52518">
    <property type="entry name" value="Thiamin diphosphate-binding fold (THDP-binding)"/>
    <property type="match status" value="1"/>
</dbReference>
<dbReference type="Proteomes" id="UP000053617">
    <property type="component" value="Unassembled WGS sequence"/>
</dbReference>
<dbReference type="GO" id="GO:0005634">
    <property type="term" value="C:nucleus"/>
    <property type="evidence" value="ECO:0007669"/>
    <property type="project" value="TreeGrafter"/>
</dbReference>
<dbReference type="Pfam" id="PF00456">
    <property type="entry name" value="Transketolase_N"/>
    <property type="match status" value="1"/>
</dbReference>
<dbReference type="OrthoDB" id="10267175at2759"/>
<dbReference type="InterPro" id="IPR033247">
    <property type="entry name" value="Transketolase_fam"/>
</dbReference>
<dbReference type="AlphaFoldDB" id="A0A0D2FV25"/>
<dbReference type="HOGENOM" id="CLU_009227_4_3_1"/>
<accession>A0A0D2FV25</accession>
<name>A0A0D2FV25_9EURO</name>
<dbReference type="VEuPathDB" id="FungiDB:Z518_03921"/>
<dbReference type="STRING" id="1442369.A0A0D2FV25"/>
<dbReference type="EMBL" id="KN847477">
    <property type="protein sequence ID" value="KIX05947.1"/>
    <property type="molecule type" value="Genomic_DNA"/>
</dbReference>
<dbReference type="InterPro" id="IPR029061">
    <property type="entry name" value="THDP-binding"/>
</dbReference>
<dbReference type="PANTHER" id="PTHR43522:SF6">
    <property type="entry name" value="TRANSKETOLASE-LIKE PYRIMIDINE-BINDING DOMAIN-CONTAINING PROTEIN-RELATED"/>
    <property type="match status" value="1"/>
</dbReference>
<keyword evidence="3" id="KW-1185">Reference proteome</keyword>
<dbReference type="CDD" id="cd02012">
    <property type="entry name" value="TPP_TK"/>
    <property type="match status" value="1"/>
</dbReference>
<dbReference type="PANTHER" id="PTHR43522">
    <property type="entry name" value="TRANSKETOLASE"/>
    <property type="match status" value="1"/>
</dbReference>
<dbReference type="InterPro" id="IPR005474">
    <property type="entry name" value="Transketolase_N"/>
</dbReference>
<evidence type="ECO:0000313" key="3">
    <source>
        <dbReference type="Proteomes" id="UP000053617"/>
    </source>
</evidence>
<evidence type="ECO:0000259" key="1">
    <source>
        <dbReference type="Pfam" id="PF00456"/>
    </source>
</evidence>
<dbReference type="Gene3D" id="3.40.50.970">
    <property type="match status" value="1"/>
</dbReference>
<gene>
    <name evidence="2" type="ORF">Z518_03921</name>
</gene>
<dbReference type="GO" id="GO:0004802">
    <property type="term" value="F:transketolase activity"/>
    <property type="evidence" value="ECO:0007669"/>
    <property type="project" value="TreeGrafter"/>
</dbReference>
<dbReference type="GO" id="GO:0006098">
    <property type="term" value="P:pentose-phosphate shunt"/>
    <property type="evidence" value="ECO:0007669"/>
    <property type="project" value="TreeGrafter"/>
</dbReference>
<feature type="domain" description="Transketolase N-terminal" evidence="1">
    <location>
        <begin position="56"/>
        <end position="294"/>
    </location>
</feature>
<dbReference type="GO" id="GO:0005829">
    <property type="term" value="C:cytosol"/>
    <property type="evidence" value="ECO:0007669"/>
    <property type="project" value="TreeGrafter"/>
</dbReference>
<dbReference type="GeneID" id="25291992"/>
<dbReference type="RefSeq" id="XP_013273083.1">
    <property type="nucleotide sequence ID" value="XM_013417629.1"/>
</dbReference>
<organism evidence="2 3">
    <name type="scientific">Rhinocladiella mackenziei CBS 650.93</name>
    <dbReference type="NCBI Taxonomy" id="1442369"/>
    <lineage>
        <taxon>Eukaryota</taxon>
        <taxon>Fungi</taxon>
        <taxon>Dikarya</taxon>
        <taxon>Ascomycota</taxon>
        <taxon>Pezizomycotina</taxon>
        <taxon>Eurotiomycetes</taxon>
        <taxon>Chaetothyriomycetidae</taxon>
        <taxon>Chaetothyriales</taxon>
        <taxon>Herpotrichiellaceae</taxon>
        <taxon>Rhinocladiella</taxon>
    </lineage>
</organism>
<protein>
    <recommendedName>
        <fullName evidence="1">Transketolase N-terminal domain-containing protein</fullName>
    </recommendedName>
</protein>
<proteinExistence type="predicted"/>
<evidence type="ECO:0000313" key="2">
    <source>
        <dbReference type="EMBL" id="KIX05947.1"/>
    </source>
</evidence>